<reference evidence="11 12" key="1">
    <citation type="submission" date="2020-08" db="EMBL/GenBank/DDBJ databases">
        <title>A Genomic Blueprint of the Chicken Gut Microbiome.</title>
        <authorList>
            <person name="Gilroy R."/>
            <person name="Ravi A."/>
            <person name="Getino M."/>
            <person name="Pursley I."/>
            <person name="Horton D.L."/>
            <person name="Alikhan N.-F."/>
            <person name="Baker D."/>
            <person name="Gharbi K."/>
            <person name="Hall N."/>
            <person name="Watson M."/>
            <person name="Adriaenssens E.M."/>
            <person name="Foster-Nyarko E."/>
            <person name="Jarju S."/>
            <person name="Secka A."/>
            <person name="Antonio M."/>
            <person name="Oren A."/>
            <person name="Chaudhuri R."/>
            <person name="La Ragione R.M."/>
            <person name="Hildebrand F."/>
            <person name="Pallen M.J."/>
        </authorList>
    </citation>
    <scope>NUCLEOTIDE SEQUENCE [LARGE SCALE GENOMIC DNA]</scope>
    <source>
        <strain evidence="11 12">Sa3CVN1</strain>
    </source>
</reference>
<evidence type="ECO:0000259" key="10">
    <source>
        <dbReference type="Pfam" id="PF20560"/>
    </source>
</evidence>
<keyword evidence="6 8" id="KW-0472">Membrane</keyword>
<evidence type="ECO:0000256" key="6">
    <source>
        <dbReference type="ARBA" id="ARBA00023136"/>
    </source>
</evidence>
<gene>
    <name evidence="11" type="ORF">H9661_19225</name>
</gene>
<name>A0ABR8PZ87_9CLOT</name>
<comment type="caution">
    <text evidence="11">The sequence shown here is derived from an EMBL/GenBank/DDBJ whole genome shotgun (WGS) entry which is preliminary data.</text>
</comment>
<organism evidence="11 12">
    <name type="scientific">Clostridium cibarium</name>
    <dbReference type="NCBI Taxonomy" id="2762247"/>
    <lineage>
        <taxon>Bacteria</taxon>
        <taxon>Bacillati</taxon>
        <taxon>Bacillota</taxon>
        <taxon>Clostridia</taxon>
        <taxon>Eubacteriales</taxon>
        <taxon>Clostridiaceae</taxon>
        <taxon>Clostridium</taxon>
    </lineage>
</organism>
<dbReference type="InterPro" id="IPR002898">
    <property type="entry name" value="MotA_ExbB_proton_chnl"/>
</dbReference>
<dbReference type="InterPro" id="IPR047055">
    <property type="entry name" value="MotA-like"/>
</dbReference>
<keyword evidence="12" id="KW-1185">Reference proteome</keyword>
<dbReference type="NCBIfam" id="NF006583">
    <property type="entry name" value="PRK09109.1"/>
    <property type="match status" value="1"/>
</dbReference>
<feature type="transmembrane region" description="Helical" evidence="8">
    <location>
        <begin position="146"/>
        <end position="171"/>
    </location>
</feature>
<feature type="transmembrane region" description="Helical" evidence="8">
    <location>
        <begin position="183"/>
        <end position="204"/>
    </location>
</feature>
<dbReference type="InterPro" id="IPR046786">
    <property type="entry name" value="MotA_N"/>
</dbReference>
<accession>A0ABR8PZ87</accession>
<keyword evidence="11" id="KW-0966">Cell projection</keyword>
<evidence type="ECO:0000256" key="3">
    <source>
        <dbReference type="ARBA" id="ARBA00022692"/>
    </source>
</evidence>
<dbReference type="Proteomes" id="UP000627781">
    <property type="component" value="Unassembled WGS sequence"/>
</dbReference>
<keyword evidence="4" id="KW-0283">Flagellar rotation</keyword>
<evidence type="ECO:0000256" key="2">
    <source>
        <dbReference type="ARBA" id="ARBA00022475"/>
    </source>
</evidence>
<dbReference type="EMBL" id="JACSRA010000058">
    <property type="protein sequence ID" value="MBD7913486.1"/>
    <property type="molecule type" value="Genomic_DNA"/>
</dbReference>
<dbReference type="PANTHER" id="PTHR30433:SF3">
    <property type="entry name" value="MOTILITY PROTEIN A"/>
    <property type="match status" value="1"/>
</dbReference>
<evidence type="ECO:0000259" key="9">
    <source>
        <dbReference type="Pfam" id="PF01618"/>
    </source>
</evidence>
<keyword evidence="7" id="KW-0813">Transport</keyword>
<keyword evidence="3 8" id="KW-0812">Transmembrane</keyword>
<feature type="domain" description="MotA/TolQ/ExbB proton channel" evidence="9">
    <location>
        <begin position="103"/>
        <end position="220"/>
    </location>
</feature>
<feature type="domain" description="Motility protein A N-terminal" evidence="10">
    <location>
        <begin position="8"/>
        <end position="90"/>
    </location>
</feature>
<evidence type="ECO:0000256" key="8">
    <source>
        <dbReference type="SAM" id="Phobius"/>
    </source>
</evidence>
<evidence type="ECO:0000256" key="7">
    <source>
        <dbReference type="RuleBase" id="RU004057"/>
    </source>
</evidence>
<protein>
    <submittedName>
        <fullName evidence="11">Flagellar motor protein</fullName>
    </submittedName>
</protein>
<keyword evidence="11" id="KW-0282">Flagellum</keyword>
<evidence type="ECO:0000256" key="5">
    <source>
        <dbReference type="ARBA" id="ARBA00022989"/>
    </source>
</evidence>
<proteinExistence type="inferred from homology"/>
<dbReference type="RefSeq" id="WP_143318616.1">
    <property type="nucleotide sequence ID" value="NZ_JACSRA010000058.1"/>
</dbReference>
<evidence type="ECO:0000313" key="11">
    <source>
        <dbReference type="EMBL" id="MBD7913486.1"/>
    </source>
</evidence>
<evidence type="ECO:0000256" key="4">
    <source>
        <dbReference type="ARBA" id="ARBA00022779"/>
    </source>
</evidence>
<comment type="similarity">
    <text evidence="7">Belongs to the exbB/tolQ family.</text>
</comment>
<keyword evidence="11" id="KW-0969">Cilium</keyword>
<dbReference type="PANTHER" id="PTHR30433">
    <property type="entry name" value="CHEMOTAXIS PROTEIN MOTA"/>
    <property type="match status" value="1"/>
</dbReference>
<comment type="subcellular location">
    <subcellularLocation>
        <location evidence="1">Cell membrane</location>
        <topology evidence="1">Multi-pass membrane protein</topology>
    </subcellularLocation>
    <subcellularLocation>
        <location evidence="7">Membrane</location>
        <topology evidence="7">Multi-pass membrane protein</topology>
    </subcellularLocation>
</comment>
<evidence type="ECO:0000256" key="1">
    <source>
        <dbReference type="ARBA" id="ARBA00004651"/>
    </source>
</evidence>
<feature type="transmembrane region" description="Helical" evidence="8">
    <location>
        <begin position="35"/>
        <end position="56"/>
    </location>
</feature>
<sequence>MDIVILGGLVVAFLSLILGFSIDGGSVTSLIHPTAALIILGGTFGAVAVSFPGNVLKKFPKVIKIAFQKRESNIAKNILYFKEISTKTRKEGLLSIEAEVSESNVDPFIKQGLQFVVDGIEQSTVESIMKTKLEQMVERHEDGMEIFSAAGGYAPTMGIIGTVMGLVLVVGNLSDPTLLGPKIASAFMATLYGIATANIIWLPIANKLKMLNKQEVIEKEMIIEAILLIQQGVNPNTLVNKLEGFLEDGNENLLRDDK</sequence>
<keyword evidence="7" id="KW-0653">Protein transport</keyword>
<evidence type="ECO:0000313" key="12">
    <source>
        <dbReference type="Proteomes" id="UP000627781"/>
    </source>
</evidence>
<keyword evidence="5 8" id="KW-1133">Transmembrane helix</keyword>
<keyword evidence="2" id="KW-1003">Cell membrane</keyword>
<dbReference type="Pfam" id="PF01618">
    <property type="entry name" value="MotA_ExbB"/>
    <property type="match status" value="1"/>
</dbReference>
<dbReference type="Pfam" id="PF20560">
    <property type="entry name" value="MotA_N"/>
    <property type="match status" value="1"/>
</dbReference>